<evidence type="ECO:0000313" key="1">
    <source>
        <dbReference type="EMBL" id="CAD8190173.1"/>
    </source>
</evidence>
<gene>
    <name evidence="1" type="ORF">PPENT_87.1.T0950182</name>
</gene>
<comment type="caution">
    <text evidence="1">The sequence shown here is derived from an EMBL/GenBank/DDBJ whole genome shotgun (WGS) entry which is preliminary data.</text>
</comment>
<organism evidence="1 2">
    <name type="scientific">Paramecium pentaurelia</name>
    <dbReference type="NCBI Taxonomy" id="43138"/>
    <lineage>
        <taxon>Eukaryota</taxon>
        <taxon>Sar</taxon>
        <taxon>Alveolata</taxon>
        <taxon>Ciliophora</taxon>
        <taxon>Intramacronucleata</taxon>
        <taxon>Oligohymenophorea</taxon>
        <taxon>Peniculida</taxon>
        <taxon>Parameciidae</taxon>
        <taxon>Paramecium</taxon>
    </lineage>
</organism>
<accession>A0A8S1WKT6</accession>
<proteinExistence type="predicted"/>
<dbReference type="EMBL" id="CAJJDO010000095">
    <property type="protein sequence ID" value="CAD8190173.1"/>
    <property type="molecule type" value="Genomic_DNA"/>
</dbReference>
<name>A0A8S1WKT6_9CILI</name>
<sequence>MQILVVYFGKQFFHLIDCSIFDKGNFQESSYKCVFDGSICLQFLECRVINQRMNVLIKISIVIIAFGLWGSEKQSIFTLCKVFPIYLTNNSICKECFDGFIISEYGYGLIEQMESCSYYVNVLKVKEYCFGIKLKQNVLKRCVKIYHLFRIINVSHIELIVKYAYNLRNSFCQRKQ</sequence>
<dbReference type="Proteomes" id="UP000689195">
    <property type="component" value="Unassembled WGS sequence"/>
</dbReference>
<reference evidence="1" key="1">
    <citation type="submission" date="2021-01" db="EMBL/GenBank/DDBJ databases">
        <authorList>
            <consortium name="Genoscope - CEA"/>
            <person name="William W."/>
        </authorList>
    </citation>
    <scope>NUCLEOTIDE SEQUENCE</scope>
</reference>
<dbReference type="AlphaFoldDB" id="A0A8S1WKT6"/>
<evidence type="ECO:0000313" key="2">
    <source>
        <dbReference type="Proteomes" id="UP000689195"/>
    </source>
</evidence>
<keyword evidence="2" id="KW-1185">Reference proteome</keyword>
<protein>
    <submittedName>
        <fullName evidence="1">Uncharacterized protein</fullName>
    </submittedName>
</protein>